<keyword evidence="4" id="KW-0255">Endonuclease</keyword>
<reference evidence="8" key="1">
    <citation type="journal article" date="2019" name="Sci. Rep.">
        <title>Draft genome of Tanacetum cinerariifolium, the natural source of mosquito coil.</title>
        <authorList>
            <person name="Yamashiro T."/>
            <person name="Shiraishi A."/>
            <person name="Satake H."/>
            <person name="Nakayama K."/>
        </authorList>
    </citation>
    <scope>NUCLEOTIDE SEQUENCE</scope>
</reference>
<evidence type="ECO:0000256" key="4">
    <source>
        <dbReference type="ARBA" id="ARBA00022759"/>
    </source>
</evidence>
<feature type="domain" description="Reverse transcriptase RNase H-like" evidence="7">
    <location>
        <begin position="28"/>
        <end position="124"/>
    </location>
</feature>
<dbReference type="InterPro" id="IPR041373">
    <property type="entry name" value="RT_RNaseH"/>
</dbReference>
<dbReference type="PANTHER" id="PTHR34072:SF52">
    <property type="entry name" value="RIBONUCLEASE H"/>
    <property type="match status" value="1"/>
</dbReference>
<keyword evidence="2" id="KW-0548">Nucleotidyltransferase</keyword>
<dbReference type="GO" id="GO:0003964">
    <property type="term" value="F:RNA-directed DNA polymerase activity"/>
    <property type="evidence" value="ECO:0007669"/>
    <property type="project" value="UniProtKB-KW"/>
</dbReference>
<dbReference type="GO" id="GO:0016787">
    <property type="term" value="F:hydrolase activity"/>
    <property type="evidence" value="ECO:0007669"/>
    <property type="project" value="UniProtKB-KW"/>
</dbReference>
<dbReference type="CDD" id="cd09274">
    <property type="entry name" value="RNase_HI_RT_Ty3"/>
    <property type="match status" value="1"/>
</dbReference>
<organism evidence="8">
    <name type="scientific">Tanacetum cinerariifolium</name>
    <name type="common">Dalmatian daisy</name>
    <name type="synonym">Chrysanthemum cinerariifolium</name>
    <dbReference type="NCBI Taxonomy" id="118510"/>
    <lineage>
        <taxon>Eukaryota</taxon>
        <taxon>Viridiplantae</taxon>
        <taxon>Streptophyta</taxon>
        <taxon>Embryophyta</taxon>
        <taxon>Tracheophyta</taxon>
        <taxon>Spermatophyta</taxon>
        <taxon>Magnoliopsida</taxon>
        <taxon>eudicotyledons</taxon>
        <taxon>Gunneridae</taxon>
        <taxon>Pentapetalae</taxon>
        <taxon>asterids</taxon>
        <taxon>campanulids</taxon>
        <taxon>Asterales</taxon>
        <taxon>Asteraceae</taxon>
        <taxon>Asteroideae</taxon>
        <taxon>Anthemideae</taxon>
        <taxon>Anthemidinae</taxon>
        <taxon>Tanacetum</taxon>
    </lineage>
</organism>
<dbReference type="InterPro" id="IPR043502">
    <property type="entry name" value="DNA/RNA_pol_sf"/>
</dbReference>
<evidence type="ECO:0000259" key="7">
    <source>
        <dbReference type="Pfam" id="PF17917"/>
    </source>
</evidence>
<dbReference type="Pfam" id="PF17917">
    <property type="entry name" value="RT_RNaseH"/>
    <property type="match status" value="1"/>
</dbReference>
<evidence type="ECO:0000256" key="5">
    <source>
        <dbReference type="ARBA" id="ARBA00022801"/>
    </source>
</evidence>
<dbReference type="EMBL" id="BKCJ011077504">
    <property type="protein sequence ID" value="GFC80953.1"/>
    <property type="molecule type" value="Genomic_DNA"/>
</dbReference>
<keyword evidence="3" id="KW-0540">Nuclease</keyword>
<feature type="non-terminal residue" evidence="8">
    <location>
        <position position="185"/>
    </location>
</feature>
<evidence type="ECO:0000313" key="8">
    <source>
        <dbReference type="EMBL" id="GFC80953.1"/>
    </source>
</evidence>
<protein>
    <submittedName>
        <fullName evidence="8">Putative reverse transcriptase domain-containing protein</fullName>
    </submittedName>
</protein>
<evidence type="ECO:0000256" key="1">
    <source>
        <dbReference type="ARBA" id="ARBA00022679"/>
    </source>
</evidence>
<proteinExistence type="predicted"/>
<evidence type="ECO:0000256" key="3">
    <source>
        <dbReference type="ARBA" id="ARBA00022722"/>
    </source>
</evidence>
<name>A0A699R539_TANCI</name>
<evidence type="ECO:0000256" key="6">
    <source>
        <dbReference type="ARBA" id="ARBA00022918"/>
    </source>
</evidence>
<sequence length="185" mass="22156">MNWEQPKLPRRSDIFLASRVLVLPEGNDDMEVYCDASSNGFGCVMMQRGRVIAYASRQLKKHDEEYLAPDLELSVVVFALKLWRYYIYRVKIKIFTDYKSLKYFFDQRDLIMRQQRWLDLVNDYDCEILYHPRKANVVADALSRKIKHDSLLVKSLQMIITPDFYEHIKTVQHEAWENRDVNLER</sequence>
<keyword evidence="5" id="KW-0378">Hydrolase</keyword>
<dbReference type="SUPFAM" id="SSF56672">
    <property type="entry name" value="DNA/RNA polymerases"/>
    <property type="match status" value="1"/>
</dbReference>
<comment type="caution">
    <text evidence="8">The sequence shown here is derived from an EMBL/GenBank/DDBJ whole genome shotgun (WGS) entry which is preliminary data.</text>
</comment>
<accession>A0A699R539</accession>
<gene>
    <name evidence="8" type="ORF">Tci_852923</name>
</gene>
<evidence type="ECO:0000256" key="2">
    <source>
        <dbReference type="ARBA" id="ARBA00022695"/>
    </source>
</evidence>
<dbReference type="GO" id="GO:0004519">
    <property type="term" value="F:endonuclease activity"/>
    <property type="evidence" value="ECO:0007669"/>
    <property type="project" value="UniProtKB-KW"/>
</dbReference>
<dbReference type="PANTHER" id="PTHR34072">
    <property type="entry name" value="ENZYMATIC POLYPROTEIN-RELATED"/>
    <property type="match status" value="1"/>
</dbReference>
<keyword evidence="6 8" id="KW-0695">RNA-directed DNA polymerase</keyword>
<keyword evidence="1" id="KW-0808">Transferase</keyword>
<dbReference type="AlphaFoldDB" id="A0A699R539"/>